<feature type="compositionally biased region" description="Polar residues" evidence="1">
    <location>
        <begin position="86"/>
        <end position="99"/>
    </location>
</feature>
<evidence type="ECO:0000313" key="2">
    <source>
        <dbReference type="EMBL" id="KAF5339485.1"/>
    </source>
</evidence>
<keyword evidence="3" id="KW-1185">Reference proteome</keyword>
<feature type="region of interest" description="Disordered" evidence="1">
    <location>
        <begin position="84"/>
        <end position="105"/>
    </location>
</feature>
<protein>
    <submittedName>
        <fullName evidence="2">Uncharacterized protein</fullName>
    </submittedName>
</protein>
<feature type="region of interest" description="Disordered" evidence="1">
    <location>
        <begin position="120"/>
        <end position="146"/>
    </location>
</feature>
<dbReference type="AlphaFoldDB" id="A0A8H5CD23"/>
<gene>
    <name evidence="2" type="ORF">D9758_015316</name>
</gene>
<name>A0A8H5CD23_9AGAR</name>
<dbReference type="Proteomes" id="UP000559256">
    <property type="component" value="Unassembled WGS sequence"/>
</dbReference>
<evidence type="ECO:0000256" key="1">
    <source>
        <dbReference type="SAM" id="MobiDB-lite"/>
    </source>
</evidence>
<proteinExistence type="predicted"/>
<reference evidence="2 3" key="1">
    <citation type="journal article" date="2020" name="ISME J.">
        <title>Uncovering the hidden diversity of litter-decomposition mechanisms in mushroom-forming fungi.</title>
        <authorList>
            <person name="Floudas D."/>
            <person name="Bentzer J."/>
            <person name="Ahren D."/>
            <person name="Johansson T."/>
            <person name="Persson P."/>
            <person name="Tunlid A."/>
        </authorList>
    </citation>
    <scope>NUCLEOTIDE SEQUENCE [LARGE SCALE GENOMIC DNA]</scope>
    <source>
        <strain evidence="2 3">CBS 291.85</strain>
    </source>
</reference>
<accession>A0A8H5CD23</accession>
<dbReference type="EMBL" id="JAACJM010000185">
    <property type="protein sequence ID" value="KAF5339485.1"/>
    <property type="molecule type" value="Genomic_DNA"/>
</dbReference>
<comment type="caution">
    <text evidence="2">The sequence shown here is derived from an EMBL/GenBank/DDBJ whole genome shotgun (WGS) entry which is preliminary data.</text>
</comment>
<organism evidence="2 3">
    <name type="scientific">Tetrapyrgos nigripes</name>
    <dbReference type="NCBI Taxonomy" id="182062"/>
    <lineage>
        <taxon>Eukaryota</taxon>
        <taxon>Fungi</taxon>
        <taxon>Dikarya</taxon>
        <taxon>Basidiomycota</taxon>
        <taxon>Agaricomycotina</taxon>
        <taxon>Agaricomycetes</taxon>
        <taxon>Agaricomycetidae</taxon>
        <taxon>Agaricales</taxon>
        <taxon>Marasmiineae</taxon>
        <taxon>Marasmiaceae</taxon>
        <taxon>Tetrapyrgos</taxon>
    </lineage>
</organism>
<evidence type="ECO:0000313" key="3">
    <source>
        <dbReference type="Proteomes" id="UP000559256"/>
    </source>
</evidence>
<sequence length="146" mass="15900">MPHPYPPSSASASANKFDTSYGQLLSFWSTPVNLNHMAGITPYHVYPRPPRPSYSHSFSYSSSHISSNGYSSDRVHLFQSPRVNLASASRSKSSPTGYNQPCPHARLMDSQVYPLPLPASDAQVHMHPGSGHGFGRPPSPVHRTAS</sequence>